<comment type="caution">
    <text evidence="2">The sequence shown here is derived from an EMBL/GenBank/DDBJ whole genome shotgun (WGS) entry which is preliminary data.</text>
</comment>
<dbReference type="AlphaFoldDB" id="A0A4Z1J231"/>
<proteinExistence type="predicted"/>
<organism evidence="2 3">
    <name type="scientific">Botryotinia narcissicola</name>
    <dbReference type="NCBI Taxonomy" id="278944"/>
    <lineage>
        <taxon>Eukaryota</taxon>
        <taxon>Fungi</taxon>
        <taxon>Dikarya</taxon>
        <taxon>Ascomycota</taxon>
        <taxon>Pezizomycotina</taxon>
        <taxon>Leotiomycetes</taxon>
        <taxon>Helotiales</taxon>
        <taxon>Sclerotiniaceae</taxon>
        <taxon>Botryotinia</taxon>
    </lineage>
</organism>
<keyword evidence="1" id="KW-0732">Signal</keyword>
<gene>
    <name evidence="2" type="ORF">BOTNAR_0036g00250</name>
</gene>
<feature type="chain" id="PRO_5021203132" evidence="1">
    <location>
        <begin position="20"/>
        <end position="144"/>
    </location>
</feature>
<keyword evidence="3" id="KW-1185">Reference proteome</keyword>
<dbReference type="OrthoDB" id="3491180at2759"/>
<reference evidence="2 3" key="1">
    <citation type="submission" date="2017-12" db="EMBL/GenBank/DDBJ databases">
        <title>Comparative genomics of Botrytis spp.</title>
        <authorList>
            <person name="Valero-Jimenez C.A."/>
            <person name="Tapia P."/>
            <person name="Veloso J."/>
            <person name="Silva-Moreno E."/>
            <person name="Staats M."/>
            <person name="Valdes J.H."/>
            <person name="Van Kan J.A.L."/>
        </authorList>
    </citation>
    <scope>NUCLEOTIDE SEQUENCE [LARGE SCALE GENOMIC DNA]</scope>
    <source>
        <strain evidence="2 3">MUCL2120</strain>
    </source>
</reference>
<dbReference type="Proteomes" id="UP000297452">
    <property type="component" value="Unassembled WGS sequence"/>
</dbReference>
<evidence type="ECO:0000256" key="1">
    <source>
        <dbReference type="SAM" id="SignalP"/>
    </source>
</evidence>
<evidence type="ECO:0000313" key="3">
    <source>
        <dbReference type="Proteomes" id="UP000297452"/>
    </source>
</evidence>
<evidence type="ECO:0000313" key="2">
    <source>
        <dbReference type="EMBL" id="TGO67749.1"/>
    </source>
</evidence>
<accession>A0A4Z1J231</accession>
<feature type="signal peptide" evidence="1">
    <location>
        <begin position="1"/>
        <end position="19"/>
    </location>
</feature>
<dbReference type="EMBL" id="PQXJ01000036">
    <property type="protein sequence ID" value="TGO67749.1"/>
    <property type="molecule type" value="Genomic_DNA"/>
</dbReference>
<name>A0A4Z1J231_9HELO</name>
<protein>
    <submittedName>
        <fullName evidence="2">Uncharacterized protein</fullName>
    </submittedName>
</protein>
<sequence>MKLSQTFSILTLLVVSTIAVDVPQEKACTVYPPIPPLPPDIESSNLIFEPQQCLTEGTFCSGFAGPVGTCCDGLLCENAPGVADDAHCIRKKKCLAKGATCVSIAGPQGTCCSGKCTFVAADYSPVIDLNCDLNAGIFPAFRHV</sequence>